<dbReference type="AlphaFoldDB" id="A0A6C0CWP0"/>
<dbReference type="EMBL" id="MN739501">
    <property type="protein sequence ID" value="QHT08751.1"/>
    <property type="molecule type" value="Genomic_DNA"/>
</dbReference>
<dbReference type="InterPro" id="IPR030392">
    <property type="entry name" value="S74_ICA"/>
</dbReference>
<reference evidence="2" key="1">
    <citation type="journal article" date="2020" name="Nature">
        <title>Giant virus diversity and host interactions through global metagenomics.</title>
        <authorList>
            <person name="Schulz F."/>
            <person name="Roux S."/>
            <person name="Paez-Espino D."/>
            <person name="Jungbluth S."/>
            <person name="Walsh D.A."/>
            <person name="Denef V.J."/>
            <person name="McMahon K.D."/>
            <person name="Konstantinidis K.T."/>
            <person name="Eloe-Fadrosh E.A."/>
            <person name="Kyrpides N.C."/>
            <person name="Woyke T."/>
        </authorList>
    </citation>
    <scope>NUCLEOTIDE SEQUENCE</scope>
    <source>
        <strain evidence="2">GVMAG-M-3300023109-53</strain>
    </source>
</reference>
<proteinExistence type="predicted"/>
<organism evidence="2">
    <name type="scientific">viral metagenome</name>
    <dbReference type="NCBI Taxonomy" id="1070528"/>
    <lineage>
        <taxon>unclassified sequences</taxon>
        <taxon>metagenomes</taxon>
        <taxon>organismal metagenomes</taxon>
    </lineage>
</organism>
<protein>
    <recommendedName>
        <fullName evidence="1">Peptidase S74 domain-containing protein</fullName>
    </recommendedName>
</protein>
<evidence type="ECO:0000313" key="2">
    <source>
        <dbReference type="EMBL" id="QHT08751.1"/>
    </source>
</evidence>
<dbReference type="Pfam" id="PF13884">
    <property type="entry name" value="Peptidase_S74"/>
    <property type="match status" value="1"/>
</dbReference>
<accession>A0A6C0CWP0</accession>
<feature type="domain" description="Peptidase S74" evidence="1">
    <location>
        <begin position="543"/>
        <end position="636"/>
    </location>
</feature>
<dbReference type="PROSITE" id="PS51688">
    <property type="entry name" value="ICA"/>
    <property type="match status" value="1"/>
</dbReference>
<name>A0A6C0CWP0_9ZZZZ</name>
<sequence>MSQFNLIGQSNIGATILPFKVTENLSIYTTDFSNSNIIDVSSLTVNQLNCNNLSVIDIDISNANFTDVSSNISFNDALGIIDNNEDLSLFFKNTKSLVKTNGNSTLGSLEATKEYLYNSPNNFSEGIQTVIESSSGASISMNHYEASTSDGPRLVMRKNYGDFNTLQDLSLNTILGSLWWYGHNDGNYRRAAQINTYSGSNTSGSNVQGYTDFRYNTGSGDVTMMSINKDSYPLTLTRYAGSSGNHLCIGDSASTGTPKINIFDDKTGTNGTQCTLGYTYKYGIGGVDGADFDKFVPGIFSIFPDSSGVSDAYPAFFRTWGYGGIGIDAAQQYVVDICGSGAAWWGTSSDNAPSYWTNYGNFASSGAYNLALSWNGFRNASNQWSSMKANSSSGPGFGDEKAGLLTISGVGLNFYASGSWPTGSSALPNPNNQITGSIFQIHPSAALNIPSGVGNLGIYTRFTVGDTTNTSGGNPSSNNWYLGTNLKDGTSVGNYSAYNVFTQAAYYLGQNSNARAFRIGSGGNWSTGGVSLAAGATSWGTFSDSRLKDICGNIVDGLSKITQLNPVTFNYKVDPSGQALRFGFIAQEVQPIFPEIINIDNSPDHWLSMEEEPLIPWLVACIKQLNQKITTLESRIESLENP</sequence>
<evidence type="ECO:0000259" key="1">
    <source>
        <dbReference type="PROSITE" id="PS51688"/>
    </source>
</evidence>